<organism evidence="1 2">
    <name type="scientific">Trichonephila clavipes</name>
    <name type="common">Golden silk orbweaver</name>
    <name type="synonym">Nephila clavipes</name>
    <dbReference type="NCBI Taxonomy" id="2585209"/>
    <lineage>
        <taxon>Eukaryota</taxon>
        <taxon>Metazoa</taxon>
        <taxon>Ecdysozoa</taxon>
        <taxon>Arthropoda</taxon>
        <taxon>Chelicerata</taxon>
        <taxon>Arachnida</taxon>
        <taxon>Araneae</taxon>
        <taxon>Araneomorphae</taxon>
        <taxon>Entelegynae</taxon>
        <taxon>Araneoidea</taxon>
        <taxon>Nephilidae</taxon>
        <taxon>Trichonephila</taxon>
    </lineage>
</organism>
<evidence type="ECO:0000313" key="1">
    <source>
        <dbReference type="EMBL" id="GFX93439.1"/>
    </source>
</evidence>
<gene>
    <name evidence="1" type="primary">NCL1_57537</name>
    <name evidence="1" type="ORF">TNCV_1093791</name>
</gene>
<dbReference type="EMBL" id="BMAU01021174">
    <property type="protein sequence ID" value="GFX93439.1"/>
    <property type="molecule type" value="Genomic_DNA"/>
</dbReference>
<dbReference type="AlphaFoldDB" id="A0A8X6RIZ0"/>
<accession>A0A8X6RIZ0</accession>
<sequence>MMAGKHVPTTLPPMEVLSVSYELTRDSIMSIIHRCLQTVSEDMDGQLLNILTFQKYVDQMRVWSSNVMPDKGHQTSTAVNVNFSVNEGLVMRHYFIHMKVRRTALQKYPDEKAPNALMIKRLEQQFHDKGSVADRQQLGRAFIVEMKVTDVETVLQRSSMERPSVYINITTELKFLLNSDERYLGCSKIVQRVTHHGAGYLKIVTFRNNPPTLKELKSNPIHAISDIKSHTLRKVSINLVKKVQLCVQENGHHFEHLL</sequence>
<evidence type="ECO:0000313" key="2">
    <source>
        <dbReference type="Proteomes" id="UP000887159"/>
    </source>
</evidence>
<protein>
    <submittedName>
        <fullName evidence="1">Uncharacterized protein</fullName>
    </submittedName>
</protein>
<name>A0A8X6RIZ0_TRICX</name>
<proteinExistence type="predicted"/>
<dbReference type="Proteomes" id="UP000887159">
    <property type="component" value="Unassembled WGS sequence"/>
</dbReference>
<reference evidence="1" key="1">
    <citation type="submission" date="2020-08" db="EMBL/GenBank/DDBJ databases">
        <title>Multicomponent nature underlies the extraordinary mechanical properties of spider dragline silk.</title>
        <authorList>
            <person name="Kono N."/>
            <person name="Nakamura H."/>
            <person name="Mori M."/>
            <person name="Yoshida Y."/>
            <person name="Ohtoshi R."/>
            <person name="Malay A.D."/>
            <person name="Moran D.A.P."/>
            <person name="Tomita M."/>
            <person name="Numata K."/>
            <person name="Arakawa K."/>
        </authorList>
    </citation>
    <scope>NUCLEOTIDE SEQUENCE</scope>
</reference>
<comment type="caution">
    <text evidence="1">The sequence shown here is derived from an EMBL/GenBank/DDBJ whole genome shotgun (WGS) entry which is preliminary data.</text>
</comment>
<keyword evidence="2" id="KW-1185">Reference proteome</keyword>